<feature type="compositionally biased region" description="Basic and acidic residues" evidence="1">
    <location>
        <begin position="91"/>
        <end position="102"/>
    </location>
</feature>
<feature type="region of interest" description="Disordered" evidence="1">
    <location>
        <begin position="91"/>
        <end position="114"/>
    </location>
</feature>
<feature type="compositionally biased region" description="Pro residues" evidence="1">
    <location>
        <begin position="189"/>
        <end position="209"/>
    </location>
</feature>
<name>A0A0F9I6A9_9ZZZZ</name>
<proteinExistence type="predicted"/>
<evidence type="ECO:0000313" key="2">
    <source>
        <dbReference type="EMBL" id="KKM23151.1"/>
    </source>
</evidence>
<organism evidence="2">
    <name type="scientific">marine sediment metagenome</name>
    <dbReference type="NCBI Taxonomy" id="412755"/>
    <lineage>
        <taxon>unclassified sequences</taxon>
        <taxon>metagenomes</taxon>
        <taxon>ecological metagenomes</taxon>
    </lineage>
</organism>
<feature type="compositionally biased region" description="Basic and acidic residues" evidence="1">
    <location>
        <begin position="141"/>
        <end position="158"/>
    </location>
</feature>
<reference evidence="2" key="1">
    <citation type="journal article" date="2015" name="Nature">
        <title>Complex archaea that bridge the gap between prokaryotes and eukaryotes.</title>
        <authorList>
            <person name="Spang A."/>
            <person name="Saw J.H."/>
            <person name="Jorgensen S.L."/>
            <person name="Zaremba-Niedzwiedzka K."/>
            <person name="Martijn J."/>
            <person name="Lind A.E."/>
            <person name="van Eijk R."/>
            <person name="Schleper C."/>
            <person name="Guy L."/>
            <person name="Ettema T.J."/>
        </authorList>
    </citation>
    <scope>NUCLEOTIDE SEQUENCE</scope>
</reference>
<feature type="region of interest" description="Disordered" evidence="1">
    <location>
        <begin position="141"/>
        <end position="222"/>
    </location>
</feature>
<gene>
    <name evidence="2" type="ORF">LCGC14_1618080</name>
</gene>
<protein>
    <submittedName>
        <fullName evidence="2">Uncharacterized protein</fullName>
    </submittedName>
</protein>
<accession>A0A0F9I6A9</accession>
<feature type="non-terminal residue" evidence="2">
    <location>
        <position position="280"/>
    </location>
</feature>
<dbReference type="EMBL" id="LAZR01013189">
    <property type="protein sequence ID" value="KKM23151.1"/>
    <property type="molecule type" value="Genomic_DNA"/>
</dbReference>
<comment type="caution">
    <text evidence="2">The sequence shown here is derived from an EMBL/GenBank/DDBJ whole genome shotgun (WGS) entry which is preliminary data.</text>
</comment>
<evidence type="ECO:0000256" key="1">
    <source>
        <dbReference type="SAM" id="MobiDB-lite"/>
    </source>
</evidence>
<sequence>MLNTISVLEIPTNKVQYNKKTKVFSVEIMDFMFVGNYKKSIRVSIILDDMFASLGENQLDRSDIYFLDPTTDTKIHGNTKLKNLFKVKEKKAEKQKTTDMKPSRRSKVGTIKRDDGEALFEEELAEFEELDEDMAKDYSAKEEMVRKVDEKEVEESRNGRAKKKIKSTTSSSSSNAPGGALGGDVPSSPALPPSPPPALAGPRPPPPKVRAPAPATLDSEILTPGEPEPIVYDINMGLQYYSIMMEQRSYLFYVYFSHKELKIVDEEGKIIYKTTIKIVT</sequence>
<dbReference type="AlphaFoldDB" id="A0A0F9I6A9"/>